<dbReference type="PANTHER" id="PTHR30136">
    <property type="entry name" value="HELIX-TURN-HELIX TRANSCRIPTIONAL REGULATOR, ICLR FAMILY"/>
    <property type="match status" value="1"/>
</dbReference>
<feature type="domain" description="HTH iclR-type" evidence="4">
    <location>
        <begin position="8"/>
        <end position="69"/>
    </location>
</feature>
<evidence type="ECO:0000313" key="6">
    <source>
        <dbReference type="EMBL" id="NEC61638.1"/>
    </source>
</evidence>
<dbReference type="Gene3D" id="1.10.10.10">
    <property type="entry name" value="Winged helix-like DNA-binding domain superfamily/Winged helix DNA-binding domain"/>
    <property type="match status" value="1"/>
</dbReference>
<keyword evidence="3" id="KW-0804">Transcription</keyword>
<dbReference type="PROSITE" id="PS51078">
    <property type="entry name" value="ICLR_ED"/>
    <property type="match status" value="1"/>
</dbReference>
<evidence type="ECO:0000256" key="3">
    <source>
        <dbReference type="ARBA" id="ARBA00023163"/>
    </source>
</evidence>
<dbReference type="RefSeq" id="WP_067592025.1">
    <property type="nucleotide sequence ID" value="NZ_FOWC01000006.1"/>
</dbReference>
<dbReference type="GO" id="GO:0003677">
    <property type="term" value="F:DNA binding"/>
    <property type="evidence" value="ECO:0007669"/>
    <property type="project" value="UniProtKB-KW"/>
</dbReference>
<reference evidence="7 8" key="1">
    <citation type="submission" date="2016-10" db="EMBL/GenBank/DDBJ databases">
        <authorList>
            <person name="de Groot N.N."/>
        </authorList>
    </citation>
    <scope>NUCLEOTIDE SEQUENCE [LARGE SCALE GENOMIC DNA]</scope>
    <source>
        <strain evidence="7 8">DSM 44637</strain>
    </source>
</reference>
<dbReference type="PROSITE" id="PS51077">
    <property type="entry name" value="HTH_ICLR"/>
    <property type="match status" value="1"/>
</dbReference>
<gene>
    <name evidence="6" type="ORF">G3I59_40105</name>
    <name evidence="7" type="ORF">SAMN05421854_10689</name>
</gene>
<dbReference type="GO" id="GO:0003700">
    <property type="term" value="F:DNA-binding transcription factor activity"/>
    <property type="evidence" value="ECO:0007669"/>
    <property type="project" value="TreeGrafter"/>
</dbReference>
<dbReference type="AlphaFoldDB" id="A0A1I5RX68"/>
<evidence type="ECO:0000259" key="4">
    <source>
        <dbReference type="PROSITE" id="PS51077"/>
    </source>
</evidence>
<dbReference type="EMBL" id="JAAGNC010000197">
    <property type="protein sequence ID" value="NEC61638.1"/>
    <property type="molecule type" value="Genomic_DNA"/>
</dbReference>
<dbReference type="Proteomes" id="UP000470404">
    <property type="component" value="Unassembled WGS sequence"/>
</dbReference>
<keyword evidence="2" id="KW-0238">DNA-binding</keyword>
<dbReference type="InterPro" id="IPR029016">
    <property type="entry name" value="GAF-like_dom_sf"/>
</dbReference>
<evidence type="ECO:0000256" key="2">
    <source>
        <dbReference type="ARBA" id="ARBA00023125"/>
    </source>
</evidence>
<dbReference type="OrthoDB" id="3632743at2"/>
<sequence>MTSADANRRAGTRAARILAVFAERESATAEEISVGTGIPSSAVYRYLTTFVEIGLVHQARTRGRYCAGSLTVQMAENYRREALGQGGVKRRLRQLAAETDELAAFLIARDNDVLCVEAAEGTRVIRCSFSPGLSKPLVFGASAQALLAHLPEDRVAATAEAHGLSGEQVAKLETELRRVRDQGFAESVGQVDPGVWGVSVPVLDRHRDLVGTVSTMAPDFRVRPRRDSLVTLTHAAAQDISRSQEHV</sequence>
<dbReference type="Pfam" id="PF01614">
    <property type="entry name" value="IclR_C"/>
    <property type="match status" value="1"/>
</dbReference>
<dbReference type="InterPro" id="IPR036388">
    <property type="entry name" value="WH-like_DNA-bd_sf"/>
</dbReference>
<dbReference type="Proteomes" id="UP000199137">
    <property type="component" value="Unassembled WGS sequence"/>
</dbReference>
<evidence type="ECO:0000313" key="7">
    <source>
        <dbReference type="EMBL" id="SFP62596.1"/>
    </source>
</evidence>
<accession>A0A1I5RX68</accession>
<dbReference type="PANTHER" id="PTHR30136:SF24">
    <property type="entry name" value="HTH-TYPE TRANSCRIPTIONAL REPRESSOR ALLR"/>
    <property type="match status" value="1"/>
</dbReference>
<keyword evidence="9" id="KW-1185">Reference proteome</keyword>
<evidence type="ECO:0000256" key="1">
    <source>
        <dbReference type="ARBA" id="ARBA00023015"/>
    </source>
</evidence>
<organism evidence="7 8">
    <name type="scientific">Amycolatopsis rubida</name>
    <dbReference type="NCBI Taxonomy" id="112413"/>
    <lineage>
        <taxon>Bacteria</taxon>
        <taxon>Bacillati</taxon>
        <taxon>Actinomycetota</taxon>
        <taxon>Actinomycetes</taxon>
        <taxon>Pseudonocardiales</taxon>
        <taxon>Pseudonocardiaceae</taxon>
        <taxon>Amycolatopsis</taxon>
    </lineage>
</organism>
<dbReference type="Pfam" id="PF09339">
    <property type="entry name" value="HTH_IclR"/>
    <property type="match status" value="1"/>
</dbReference>
<proteinExistence type="predicted"/>
<evidence type="ECO:0000259" key="5">
    <source>
        <dbReference type="PROSITE" id="PS51078"/>
    </source>
</evidence>
<protein>
    <submittedName>
        <fullName evidence="6">IclR family transcriptional regulator</fullName>
    </submittedName>
    <submittedName>
        <fullName evidence="7">Transcriptional regulator, IclR family</fullName>
    </submittedName>
</protein>
<dbReference type="SUPFAM" id="SSF55781">
    <property type="entry name" value="GAF domain-like"/>
    <property type="match status" value="1"/>
</dbReference>
<feature type="domain" description="IclR-ED" evidence="5">
    <location>
        <begin position="70"/>
        <end position="246"/>
    </location>
</feature>
<keyword evidence="1" id="KW-0805">Transcription regulation</keyword>
<reference evidence="6 9" key="2">
    <citation type="submission" date="2020-01" db="EMBL/GenBank/DDBJ databases">
        <title>Insect and environment-associated Actinomycetes.</title>
        <authorList>
            <person name="Currrie C."/>
            <person name="Chevrette M."/>
            <person name="Carlson C."/>
            <person name="Stubbendieck R."/>
            <person name="Wendt-Pienkowski E."/>
        </authorList>
    </citation>
    <scope>NUCLEOTIDE SEQUENCE [LARGE SCALE GENOMIC DNA]</scope>
    <source>
        <strain evidence="6 9">SID8386</strain>
    </source>
</reference>
<dbReference type="EMBL" id="FOWC01000006">
    <property type="protein sequence ID" value="SFP62596.1"/>
    <property type="molecule type" value="Genomic_DNA"/>
</dbReference>
<evidence type="ECO:0000313" key="8">
    <source>
        <dbReference type="Proteomes" id="UP000199137"/>
    </source>
</evidence>
<dbReference type="InterPro" id="IPR005471">
    <property type="entry name" value="Tscrpt_reg_IclR_N"/>
</dbReference>
<evidence type="ECO:0000313" key="9">
    <source>
        <dbReference type="Proteomes" id="UP000470404"/>
    </source>
</evidence>
<dbReference type="SUPFAM" id="SSF46785">
    <property type="entry name" value="Winged helix' DNA-binding domain"/>
    <property type="match status" value="1"/>
</dbReference>
<dbReference type="Gene3D" id="3.30.450.40">
    <property type="match status" value="1"/>
</dbReference>
<dbReference type="InterPro" id="IPR036390">
    <property type="entry name" value="WH_DNA-bd_sf"/>
</dbReference>
<dbReference type="InterPro" id="IPR050707">
    <property type="entry name" value="HTH_MetabolicPath_Reg"/>
</dbReference>
<dbReference type="InterPro" id="IPR014757">
    <property type="entry name" value="Tscrpt_reg_IclR_C"/>
</dbReference>
<dbReference type="SMART" id="SM00346">
    <property type="entry name" value="HTH_ICLR"/>
    <property type="match status" value="1"/>
</dbReference>
<name>A0A1I5RX68_9PSEU</name>
<dbReference type="GO" id="GO:0045892">
    <property type="term" value="P:negative regulation of DNA-templated transcription"/>
    <property type="evidence" value="ECO:0007669"/>
    <property type="project" value="TreeGrafter"/>
</dbReference>
<dbReference type="STRING" id="112413.SAMN05421854_10689"/>